<name>A0A512RPS9_9BACT</name>
<keyword evidence="1" id="KW-0812">Transmembrane</keyword>
<keyword evidence="1" id="KW-0472">Membrane</keyword>
<keyword evidence="1" id="KW-1133">Transmembrane helix</keyword>
<dbReference type="RefSeq" id="WP_146865547.1">
    <property type="nucleotide sequence ID" value="NZ_BKAU01000005.1"/>
</dbReference>
<evidence type="ECO:0000313" key="2">
    <source>
        <dbReference type="EMBL" id="GEP97702.1"/>
    </source>
</evidence>
<keyword evidence="3" id="KW-1185">Reference proteome</keyword>
<feature type="transmembrane region" description="Helical" evidence="1">
    <location>
        <begin position="6"/>
        <end position="26"/>
    </location>
</feature>
<dbReference type="OrthoDB" id="658762at2"/>
<protein>
    <submittedName>
        <fullName evidence="2">Uncharacterized protein</fullName>
    </submittedName>
</protein>
<comment type="caution">
    <text evidence="2">The sequence shown here is derived from an EMBL/GenBank/DDBJ whole genome shotgun (WGS) entry which is preliminary data.</text>
</comment>
<dbReference type="Proteomes" id="UP000321436">
    <property type="component" value="Unassembled WGS sequence"/>
</dbReference>
<accession>A0A512RPS9</accession>
<sequence>MPIQVSMYEIAVAVVVGVLGLYYWWLHRAGVLKFSKAHVPEDPYVSDDILPRQPLIRNTLAGMVLPPAVETDLEHEPDTIDEAGFEMLDDADQALLKEAEKVVDKIQDTINHIASAPPNPEEVNSKIRSIVAPYKFLQETEYYDSINTYIALSVERDCGIAFTKSELASLWD</sequence>
<gene>
    <name evidence="2" type="ORF">CCY01nite_39620</name>
</gene>
<organism evidence="2 3">
    <name type="scientific">Chitinophaga cymbidii</name>
    <dbReference type="NCBI Taxonomy" id="1096750"/>
    <lineage>
        <taxon>Bacteria</taxon>
        <taxon>Pseudomonadati</taxon>
        <taxon>Bacteroidota</taxon>
        <taxon>Chitinophagia</taxon>
        <taxon>Chitinophagales</taxon>
        <taxon>Chitinophagaceae</taxon>
        <taxon>Chitinophaga</taxon>
    </lineage>
</organism>
<evidence type="ECO:0000313" key="3">
    <source>
        <dbReference type="Proteomes" id="UP000321436"/>
    </source>
</evidence>
<reference evidence="2 3" key="1">
    <citation type="submission" date="2019-07" db="EMBL/GenBank/DDBJ databases">
        <title>Whole genome shotgun sequence of Chitinophaga cymbidii NBRC 109752.</title>
        <authorList>
            <person name="Hosoyama A."/>
            <person name="Uohara A."/>
            <person name="Ohji S."/>
            <person name="Ichikawa N."/>
        </authorList>
    </citation>
    <scope>NUCLEOTIDE SEQUENCE [LARGE SCALE GENOMIC DNA]</scope>
    <source>
        <strain evidence="2 3">NBRC 109752</strain>
    </source>
</reference>
<dbReference type="AlphaFoldDB" id="A0A512RPS9"/>
<evidence type="ECO:0000256" key="1">
    <source>
        <dbReference type="SAM" id="Phobius"/>
    </source>
</evidence>
<proteinExistence type="predicted"/>
<dbReference type="EMBL" id="BKAU01000005">
    <property type="protein sequence ID" value="GEP97702.1"/>
    <property type="molecule type" value="Genomic_DNA"/>
</dbReference>